<evidence type="ECO:0000313" key="1">
    <source>
        <dbReference type="EMBL" id="RDX75327.1"/>
    </source>
</evidence>
<comment type="caution">
    <text evidence="1">The sequence shown here is derived from an EMBL/GenBank/DDBJ whole genome shotgun (WGS) entry which is preliminary data.</text>
</comment>
<proteinExistence type="predicted"/>
<dbReference type="OrthoDB" id="1421472at2759"/>
<dbReference type="AlphaFoldDB" id="A0A371FAK0"/>
<accession>A0A371FAK0</accession>
<gene>
    <name evidence="1" type="ORF">CR513_44814</name>
</gene>
<dbReference type="EMBL" id="QJKJ01009875">
    <property type="protein sequence ID" value="RDX75327.1"/>
    <property type="molecule type" value="Genomic_DNA"/>
</dbReference>
<evidence type="ECO:0008006" key="3">
    <source>
        <dbReference type="Google" id="ProtNLM"/>
    </source>
</evidence>
<feature type="non-terminal residue" evidence="1">
    <location>
        <position position="136"/>
    </location>
</feature>
<protein>
    <recommendedName>
        <fullName evidence="3">Copia protein</fullName>
    </recommendedName>
</protein>
<keyword evidence="2" id="KW-1185">Reference proteome</keyword>
<organism evidence="1 2">
    <name type="scientific">Mucuna pruriens</name>
    <name type="common">Velvet bean</name>
    <name type="synonym">Dolichos pruriens</name>
    <dbReference type="NCBI Taxonomy" id="157652"/>
    <lineage>
        <taxon>Eukaryota</taxon>
        <taxon>Viridiplantae</taxon>
        <taxon>Streptophyta</taxon>
        <taxon>Embryophyta</taxon>
        <taxon>Tracheophyta</taxon>
        <taxon>Spermatophyta</taxon>
        <taxon>Magnoliopsida</taxon>
        <taxon>eudicotyledons</taxon>
        <taxon>Gunneridae</taxon>
        <taxon>Pentapetalae</taxon>
        <taxon>rosids</taxon>
        <taxon>fabids</taxon>
        <taxon>Fabales</taxon>
        <taxon>Fabaceae</taxon>
        <taxon>Papilionoideae</taxon>
        <taxon>50 kb inversion clade</taxon>
        <taxon>NPAAA clade</taxon>
        <taxon>indigoferoid/millettioid clade</taxon>
        <taxon>Phaseoleae</taxon>
        <taxon>Mucuna</taxon>
    </lineage>
</organism>
<evidence type="ECO:0000313" key="2">
    <source>
        <dbReference type="Proteomes" id="UP000257109"/>
    </source>
</evidence>
<name>A0A371FAK0_MUCPR</name>
<dbReference type="Proteomes" id="UP000257109">
    <property type="component" value="Unassembled WGS sequence"/>
</dbReference>
<reference evidence="1" key="1">
    <citation type="submission" date="2018-05" db="EMBL/GenBank/DDBJ databases">
        <title>Draft genome of Mucuna pruriens seed.</title>
        <authorList>
            <person name="Nnadi N.E."/>
            <person name="Vos R."/>
            <person name="Hasami M.H."/>
            <person name="Devisetty U.K."/>
            <person name="Aguiy J.C."/>
        </authorList>
    </citation>
    <scope>NUCLEOTIDE SEQUENCE [LARGE SCALE GENOMIC DNA]</scope>
    <source>
        <strain evidence="1">JCA_2017</strain>
    </source>
</reference>
<sequence>MNPKTRASKRILVQKLVNLILHCSGKHMEIKHHFIKNYFQKMSLDLNFMSKGNELGDIYTKPLPQDKLVHMRNLVDIHSICIQNHVCAKTCASKHISVQKLKRSLDLNFTSNENKLDDIYTKPLRQDKLVHMRNFV</sequence>
<feature type="non-terminal residue" evidence="1">
    <location>
        <position position="1"/>
    </location>
</feature>